<dbReference type="NCBIfam" id="TIGR01640">
    <property type="entry name" value="F_box_assoc_1"/>
    <property type="match status" value="1"/>
</dbReference>
<dbReference type="AlphaFoldDB" id="A0A1R3JA79"/>
<dbReference type="STRING" id="93759.A0A1R3JA79"/>
<dbReference type="Pfam" id="PF08268">
    <property type="entry name" value="FBA_3"/>
    <property type="match status" value="1"/>
</dbReference>
<proteinExistence type="predicted"/>
<accession>A0A1R3JA79</accession>
<dbReference type="InterPro" id="IPR017451">
    <property type="entry name" value="F-box-assoc_interact_dom"/>
</dbReference>
<dbReference type="PANTHER" id="PTHR35546:SF16">
    <property type="entry name" value="F-BOX ASSOCIATED UBIQUITINATION EFFECTOR FAMILY PROTEIN-RELATED"/>
    <property type="match status" value="1"/>
</dbReference>
<evidence type="ECO:0000313" key="2">
    <source>
        <dbReference type="EMBL" id="OMO91743.1"/>
    </source>
</evidence>
<evidence type="ECO:0000259" key="1">
    <source>
        <dbReference type="Pfam" id="PF08268"/>
    </source>
</evidence>
<name>A0A1R3JA79_9ROSI</name>
<gene>
    <name evidence="2" type="ORF">COLO4_18129</name>
</gene>
<dbReference type="InterPro" id="IPR013187">
    <property type="entry name" value="F-box-assoc_dom_typ3"/>
</dbReference>
<keyword evidence="3" id="KW-1185">Reference proteome</keyword>
<dbReference type="InterPro" id="IPR055290">
    <property type="entry name" value="At3g26010-like"/>
</dbReference>
<reference evidence="3" key="1">
    <citation type="submission" date="2013-09" db="EMBL/GenBank/DDBJ databases">
        <title>Corchorus olitorius genome sequencing.</title>
        <authorList>
            <person name="Alam M."/>
            <person name="Haque M.S."/>
            <person name="Islam M.S."/>
            <person name="Emdad E.M."/>
            <person name="Islam M.M."/>
            <person name="Ahmed B."/>
            <person name="Halim A."/>
            <person name="Hossen Q.M.M."/>
            <person name="Hossain M.Z."/>
            <person name="Ahmed R."/>
            <person name="Khan M.M."/>
            <person name="Islam R."/>
            <person name="Rashid M.M."/>
            <person name="Khan S.A."/>
            <person name="Rahman M.S."/>
            <person name="Alam M."/>
            <person name="Yahiya A.S."/>
            <person name="Khan M.S."/>
            <person name="Azam M.S."/>
            <person name="Haque T."/>
            <person name="Lashkar M.Z.H."/>
            <person name="Akhand A.I."/>
            <person name="Morshed G."/>
            <person name="Roy S."/>
            <person name="Uddin K.S."/>
            <person name="Rabeya T."/>
            <person name="Hossain A.S."/>
            <person name="Chowdhury A."/>
            <person name="Snigdha A.R."/>
            <person name="Mortoza M.S."/>
            <person name="Matin S.A."/>
            <person name="Hoque S.M.E."/>
            <person name="Islam M.K."/>
            <person name="Roy D.K."/>
            <person name="Haider R."/>
            <person name="Moosa M.M."/>
            <person name="Elias S.M."/>
            <person name="Hasan A.M."/>
            <person name="Jahan S."/>
            <person name="Shafiuddin M."/>
            <person name="Mahmood N."/>
            <person name="Shommy N.S."/>
        </authorList>
    </citation>
    <scope>NUCLEOTIDE SEQUENCE [LARGE SCALE GENOMIC DNA]</scope>
    <source>
        <strain evidence="3">cv. O-4</strain>
    </source>
</reference>
<dbReference type="PANTHER" id="PTHR35546">
    <property type="entry name" value="F-BOX PROTEIN INTERACTION DOMAIN PROTEIN-RELATED"/>
    <property type="match status" value="1"/>
</dbReference>
<protein>
    <recommendedName>
        <fullName evidence="1">F-box associated beta-propeller type 3 domain-containing protein</fullName>
    </recommendedName>
</protein>
<dbReference type="Proteomes" id="UP000187203">
    <property type="component" value="Unassembled WGS sequence"/>
</dbReference>
<dbReference type="OrthoDB" id="1845982at2759"/>
<sequence>MTSCRLLSQHCNSLSYDSNFINLHCQRTNTIAGYFLQTLHHDDHYSTFVSVDNSSSGLTLDFLPCPVKDIEIVACSDGGLILCKNTLTWRGKYYICKPSSKQFETIPNPIHVLTKNVIGIGLMVLGLNPLRFKVVRIFEPYNHDEEKQDLFKYEVFDSEIWEWNPPKDLFLPFSLLPKKSRGLSVYGGLHWLTMSEKNTLSFFEDYWVLVPLPESKTEDALFSSVRTRLTKYEGKLGVIYEKSERSGIEMVELWIMKQDCNGKGVWSKKHQLNFEACNNEQQNRDCSVLCFYNPDIVLMTGFGFVIFYNFKTGRFKRVELDSIYKYAEDAVFVHTDVEPIIFNLKAQVTDYEPIKSIN</sequence>
<dbReference type="EMBL" id="AWUE01016428">
    <property type="protein sequence ID" value="OMO91743.1"/>
    <property type="molecule type" value="Genomic_DNA"/>
</dbReference>
<organism evidence="2 3">
    <name type="scientific">Corchorus olitorius</name>
    <dbReference type="NCBI Taxonomy" id="93759"/>
    <lineage>
        <taxon>Eukaryota</taxon>
        <taxon>Viridiplantae</taxon>
        <taxon>Streptophyta</taxon>
        <taxon>Embryophyta</taxon>
        <taxon>Tracheophyta</taxon>
        <taxon>Spermatophyta</taxon>
        <taxon>Magnoliopsida</taxon>
        <taxon>eudicotyledons</taxon>
        <taxon>Gunneridae</taxon>
        <taxon>Pentapetalae</taxon>
        <taxon>rosids</taxon>
        <taxon>malvids</taxon>
        <taxon>Malvales</taxon>
        <taxon>Malvaceae</taxon>
        <taxon>Grewioideae</taxon>
        <taxon>Apeibeae</taxon>
        <taxon>Corchorus</taxon>
    </lineage>
</organism>
<feature type="domain" description="F-box associated beta-propeller type 3" evidence="1">
    <location>
        <begin position="74"/>
        <end position="326"/>
    </location>
</feature>
<evidence type="ECO:0000313" key="3">
    <source>
        <dbReference type="Proteomes" id="UP000187203"/>
    </source>
</evidence>
<comment type="caution">
    <text evidence="2">The sequence shown here is derived from an EMBL/GenBank/DDBJ whole genome shotgun (WGS) entry which is preliminary data.</text>
</comment>